<proteinExistence type="predicted"/>
<name>A0ABT0E3E5_9GAMM</name>
<organism evidence="2 3">
    <name type="scientific">Alcanivorax quisquiliarum</name>
    <dbReference type="NCBI Taxonomy" id="2933565"/>
    <lineage>
        <taxon>Bacteria</taxon>
        <taxon>Pseudomonadati</taxon>
        <taxon>Pseudomonadota</taxon>
        <taxon>Gammaproteobacteria</taxon>
        <taxon>Oceanospirillales</taxon>
        <taxon>Alcanivoracaceae</taxon>
        <taxon>Alcanivorax</taxon>
    </lineage>
</organism>
<sequence>MLRILLVCAGLIAIATVLWSSWRVDRRLFAFVLVVVVIGATLFGVGYWHSAEQGMVPVEPAEIEVSVSQARATETGIRLSGRVFNRSSLPLALLQGRAVLEECTPECSQIGEASFIVRQHVPIGGSYPYSQIVRLPASLLADPQADAKQQRRWRIEVLSASGYASAGRTGS</sequence>
<accession>A0ABT0E3E5</accession>
<dbReference type="EMBL" id="JALKII010000001">
    <property type="protein sequence ID" value="MCK0536341.1"/>
    <property type="molecule type" value="Genomic_DNA"/>
</dbReference>
<keyword evidence="1" id="KW-0812">Transmembrane</keyword>
<keyword evidence="1" id="KW-1133">Transmembrane helix</keyword>
<evidence type="ECO:0008006" key="4">
    <source>
        <dbReference type="Google" id="ProtNLM"/>
    </source>
</evidence>
<keyword evidence="1" id="KW-0472">Membrane</keyword>
<comment type="caution">
    <text evidence="2">The sequence shown here is derived from an EMBL/GenBank/DDBJ whole genome shotgun (WGS) entry which is preliminary data.</text>
</comment>
<feature type="transmembrane region" description="Helical" evidence="1">
    <location>
        <begin position="30"/>
        <end position="48"/>
    </location>
</feature>
<evidence type="ECO:0000256" key="1">
    <source>
        <dbReference type="SAM" id="Phobius"/>
    </source>
</evidence>
<gene>
    <name evidence="2" type="ORF">MU846_01305</name>
</gene>
<evidence type="ECO:0000313" key="3">
    <source>
        <dbReference type="Proteomes" id="UP001165524"/>
    </source>
</evidence>
<evidence type="ECO:0000313" key="2">
    <source>
        <dbReference type="EMBL" id="MCK0536341.1"/>
    </source>
</evidence>
<reference evidence="2" key="1">
    <citation type="submission" date="2022-04" db="EMBL/GenBank/DDBJ databases">
        <title>Alcanivorax sp. CY1518 draft genome sequence.</title>
        <authorList>
            <person name="Zhao G."/>
            <person name="An M."/>
        </authorList>
    </citation>
    <scope>NUCLEOTIDE SEQUENCE</scope>
    <source>
        <strain evidence="2">CY1518</strain>
    </source>
</reference>
<keyword evidence="3" id="KW-1185">Reference proteome</keyword>
<dbReference type="Proteomes" id="UP001165524">
    <property type="component" value="Unassembled WGS sequence"/>
</dbReference>
<protein>
    <recommendedName>
        <fullName evidence="4">DUF2393 domain-containing protein</fullName>
    </recommendedName>
</protein>
<dbReference type="RefSeq" id="WP_246947456.1">
    <property type="nucleotide sequence ID" value="NZ_JALKII010000001.1"/>
</dbReference>